<dbReference type="PROSITE" id="PS00365">
    <property type="entry name" value="NIR_SIR"/>
    <property type="match status" value="1"/>
</dbReference>
<comment type="cofactor">
    <cofactor evidence="16">
        <name>[2Fe-2S] cluster</name>
        <dbReference type="ChEBI" id="CHEBI:190135"/>
    </cofactor>
</comment>
<feature type="domain" description="BFD-like [2Fe-2S]-binding" evidence="20">
    <location>
        <begin position="449"/>
        <end position="497"/>
    </location>
</feature>
<evidence type="ECO:0000256" key="10">
    <source>
        <dbReference type="ARBA" id="ARBA00022723"/>
    </source>
</evidence>
<keyword evidence="8 17" id="KW-0285">Flavoprotein</keyword>
<dbReference type="PANTHER" id="PTHR43809">
    <property type="entry name" value="NITRITE REDUCTASE (NADH) LARGE SUBUNIT"/>
    <property type="match status" value="1"/>
</dbReference>
<dbReference type="InterPro" id="IPR045854">
    <property type="entry name" value="NO2/SO3_Rdtase_4Fe4S_sf"/>
</dbReference>
<organism evidence="23 24">
    <name type="scientific">Deinococcus oregonensis</name>
    <dbReference type="NCBI Taxonomy" id="1805970"/>
    <lineage>
        <taxon>Bacteria</taxon>
        <taxon>Thermotogati</taxon>
        <taxon>Deinococcota</taxon>
        <taxon>Deinococci</taxon>
        <taxon>Deinococcales</taxon>
        <taxon>Deinococcaceae</taxon>
        <taxon>Deinococcus</taxon>
    </lineage>
</organism>
<dbReference type="Gene3D" id="3.50.50.60">
    <property type="entry name" value="FAD/NAD(P)-binding domain"/>
    <property type="match status" value="2"/>
</dbReference>
<dbReference type="Proteomes" id="UP001589733">
    <property type="component" value="Unassembled WGS sequence"/>
</dbReference>
<keyword evidence="15 17" id="KW-0534">Nitrate assimilation</keyword>
<evidence type="ECO:0000259" key="21">
    <source>
        <dbReference type="Pfam" id="PF07992"/>
    </source>
</evidence>
<comment type="cofactor">
    <cofactor evidence="1">
        <name>siroheme</name>
        <dbReference type="ChEBI" id="CHEBI:60052"/>
    </cofactor>
</comment>
<dbReference type="Gene3D" id="3.30.413.10">
    <property type="entry name" value="Sulfite Reductase Hemoprotein, domain 1"/>
    <property type="match status" value="1"/>
</dbReference>
<sequence length="878" mass="92510">MSQPSAVSRAFAVSAALPHVVVVGSGMVSHRFVEQLRAQADAACLRITVISEESRLAYDRVHLSSHFDQPRPDLALATPAGYAELGVNVVFGRASHINRTTRTVTVASSANDTELTYDVLILATGSFPFVPPLPGKDAAGCFLYRTLDDLDAIRTAAQALQAAGADASTATGVVIGGGLLGLEAAGALGKLGLETHVVEFAPQLMPAQLDTEAGATLRRTIEGMGIGVHVGKATSEVSVNGTGQVTGLAFADGSSLSADLVVFSAGIRPRDELARSSGLSVGERGGITIDDRCVTSDPAVYAVGECALHNGRVYGLVAPGYSMAKVAAASVLTDLGLTPASEVRFTGADLSTKLKLLGVEVGSFGDAKGITPGARTVSLSDNVRNTYSKLVLSEDGLRVLGGLLVGDTVRYSDLLDLTLSGTPLTVPPETLIVPPLPGGALLPAPANALICSCENVRSEAVCSAIAGGARDVASLKKCTGAGTGCGGCVPQMHGLLQTKLRRLGETVSNHLCEHYPHSRQELFDLIRVKGWQSWDEVLDAHGSGVGCEICKPAVASILASLHNDYVLKPQHAPLQDTNDAFLANIQKNGTYSVMPRIPGGEVTAEGLIAIGEVARKFGLYCKITGGQRIDLLGAQRDDLPAIWTDLIAAGFESGHAYGKSLRTVKSCVGQTWCRYGVQDSTSLAIRLELRYRGLRSPHKLKSGVSGCTRECAEARSKDFGLIATEKGWNLYVGGNGGVTPKHALLLAEGLDEDTLITLLDRFLMFYVRTADRLERTSTWLENLEGGLAYLRAVIVDDKLGICADLDAAMTHHVGTYEDEWAAALSDTAGLARFRTFINSDARDNAIDWVDERGQIRPAPLQPTSLHGLMPLPMAGGDD</sequence>
<evidence type="ECO:0000256" key="8">
    <source>
        <dbReference type="ARBA" id="ARBA00022630"/>
    </source>
</evidence>
<evidence type="ECO:0000259" key="19">
    <source>
        <dbReference type="Pfam" id="PF03460"/>
    </source>
</evidence>
<dbReference type="PRINTS" id="PR00368">
    <property type="entry name" value="FADPNR"/>
</dbReference>
<evidence type="ECO:0000256" key="11">
    <source>
        <dbReference type="ARBA" id="ARBA00022827"/>
    </source>
</evidence>
<dbReference type="InterPro" id="IPR007419">
    <property type="entry name" value="BFD-like_2Fe2S-bd_dom"/>
</dbReference>
<dbReference type="PIRSF" id="PIRSF037149">
    <property type="entry name" value="NirB"/>
    <property type="match status" value="1"/>
</dbReference>
<gene>
    <name evidence="23" type="primary">nirB</name>
    <name evidence="23" type="ORF">ACFFLM_25265</name>
</gene>
<dbReference type="InterPro" id="IPR023753">
    <property type="entry name" value="FAD/NAD-binding_dom"/>
</dbReference>
<dbReference type="SUPFAM" id="SSF51905">
    <property type="entry name" value="FAD/NAD(P)-binding domain"/>
    <property type="match status" value="2"/>
</dbReference>
<comment type="pathway">
    <text evidence="4">Nitrogen metabolism; nitrate reduction (assimilation).</text>
</comment>
<dbReference type="SUPFAM" id="SSF55124">
    <property type="entry name" value="Nitrite/Sulfite reductase N-terminal domain-like"/>
    <property type="match status" value="1"/>
</dbReference>
<feature type="domain" description="FAD/NAD(P)-binding" evidence="21">
    <location>
        <begin position="19"/>
        <end position="318"/>
    </location>
</feature>
<dbReference type="PRINTS" id="PR00397">
    <property type="entry name" value="SIROHAEM"/>
</dbReference>
<keyword evidence="11 17" id="KW-0274">FAD</keyword>
<dbReference type="Pfam" id="PF04324">
    <property type="entry name" value="Fer2_BFD"/>
    <property type="match status" value="1"/>
</dbReference>
<dbReference type="Pfam" id="PF07992">
    <property type="entry name" value="Pyr_redox_2"/>
    <property type="match status" value="1"/>
</dbReference>
<comment type="cofactor">
    <cofactor evidence="3 17">
        <name>FAD</name>
        <dbReference type="ChEBI" id="CHEBI:57692"/>
    </cofactor>
</comment>
<dbReference type="InterPro" id="IPR006067">
    <property type="entry name" value="NO2/SO3_Rdtase_4Fe4S_dom"/>
</dbReference>
<dbReference type="InterPro" id="IPR012744">
    <property type="entry name" value="Nitri_red_NirB"/>
</dbReference>
<keyword evidence="9" id="KW-0001">2Fe-2S</keyword>
<evidence type="ECO:0000256" key="2">
    <source>
        <dbReference type="ARBA" id="ARBA00001966"/>
    </source>
</evidence>
<keyword evidence="12" id="KW-0560">Oxidoreductase</keyword>
<protein>
    <submittedName>
        <fullName evidence="23">Nitrite reductase large subunit NirB</fullName>
    </submittedName>
</protein>
<dbReference type="InterPro" id="IPR036136">
    <property type="entry name" value="Nit/Sulf_reduc_fer-like_dom_sf"/>
</dbReference>
<dbReference type="Pfam" id="PF03460">
    <property type="entry name" value="NIR_SIR_ferr"/>
    <property type="match status" value="1"/>
</dbReference>
<evidence type="ECO:0000259" key="20">
    <source>
        <dbReference type="Pfam" id="PF04324"/>
    </source>
</evidence>
<dbReference type="InterPro" id="IPR041575">
    <property type="entry name" value="Rubredoxin_C"/>
</dbReference>
<dbReference type="Pfam" id="PF18267">
    <property type="entry name" value="Rubredoxin_C"/>
    <property type="match status" value="1"/>
</dbReference>
<keyword evidence="13" id="KW-0408">Iron</keyword>
<dbReference type="InterPro" id="IPR006066">
    <property type="entry name" value="NO2/SO3_Rdtase_FeS/sirohaem_BS"/>
</dbReference>
<name>A0ABV6B670_9DEIO</name>
<evidence type="ECO:0000256" key="17">
    <source>
        <dbReference type="PIRNR" id="PIRNR037149"/>
    </source>
</evidence>
<evidence type="ECO:0000256" key="12">
    <source>
        <dbReference type="ARBA" id="ARBA00023002"/>
    </source>
</evidence>
<keyword evidence="6" id="KW-0004">4Fe-4S</keyword>
<evidence type="ECO:0000256" key="6">
    <source>
        <dbReference type="ARBA" id="ARBA00022485"/>
    </source>
</evidence>
<evidence type="ECO:0000256" key="1">
    <source>
        <dbReference type="ARBA" id="ARBA00001929"/>
    </source>
</evidence>
<evidence type="ECO:0000313" key="24">
    <source>
        <dbReference type="Proteomes" id="UP001589733"/>
    </source>
</evidence>
<evidence type="ECO:0000256" key="16">
    <source>
        <dbReference type="ARBA" id="ARBA00034078"/>
    </source>
</evidence>
<keyword evidence="14" id="KW-0411">Iron-sulfur</keyword>
<dbReference type="InterPro" id="IPR005117">
    <property type="entry name" value="NiRdtase/SiRdtase_haem-b_fer"/>
</dbReference>
<reference evidence="23 24" key="1">
    <citation type="submission" date="2024-09" db="EMBL/GenBank/DDBJ databases">
        <authorList>
            <person name="Sun Q."/>
            <person name="Mori K."/>
        </authorList>
    </citation>
    <scope>NUCLEOTIDE SEQUENCE [LARGE SCALE GENOMIC DNA]</scope>
    <source>
        <strain evidence="23 24">JCM 13503</strain>
    </source>
</reference>
<evidence type="ECO:0000313" key="23">
    <source>
        <dbReference type="EMBL" id="MFB9995262.1"/>
    </source>
</evidence>
<feature type="domain" description="NADH-rubredoxin oxidoreductase C-terminal" evidence="22">
    <location>
        <begin position="351"/>
        <end position="417"/>
    </location>
</feature>
<dbReference type="EMBL" id="JBHLYR010000084">
    <property type="protein sequence ID" value="MFB9995262.1"/>
    <property type="molecule type" value="Genomic_DNA"/>
</dbReference>
<accession>A0ABV6B670</accession>
<dbReference type="InterPro" id="IPR017121">
    <property type="entry name" value="Nitrite_Rdtase_lsu"/>
</dbReference>
<dbReference type="NCBIfam" id="TIGR02374">
    <property type="entry name" value="nitri_red_nirB"/>
    <property type="match status" value="1"/>
</dbReference>
<feature type="domain" description="Nitrite/sulphite reductase 4Fe-4S" evidence="18">
    <location>
        <begin position="658"/>
        <end position="783"/>
    </location>
</feature>
<evidence type="ECO:0000256" key="7">
    <source>
        <dbReference type="ARBA" id="ARBA00022617"/>
    </source>
</evidence>
<evidence type="ECO:0000256" key="5">
    <source>
        <dbReference type="ARBA" id="ARBA00010429"/>
    </source>
</evidence>
<dbReference type="Pfam" id="PF01077">
    <property type="entry name" value="NIR_SIR"/>
    <property type="match status" value="1"/>
</dbReference>
<comment type="cofactor">
    <cofactor evidence="2">
        <name>[4Fe-4S] cluster</name>
        <dbReference type="ChEBI" id="CHEBI:49883"/>
    </cofactor>
</comment>
<dbReference type="NCBIfam" id="NF011565">
    <property type="entry name" value="PRK14989.1"/>
    <property type="match status" value="1"/>
</dbReference>
<dbReference type="CDD" id="cd19944">
    <property type="entry name" value="NirB_Fer2_BFD-like_2"/>
    <property type="match status" value="1"/>
</dbReference>
<dbReference type="InterPro" id="IPR052034">
    <property type="entry name" value="NasD-like"/>
</dbReference>
<dbReference type="PANTHER" id="PTHR43809:SF1">
    <property type="entry name" value="NITRITE REDUCTASE (NADH) LARGE SUBUNIT"/>
    <property type="match status" value="1"/>
</dbReference>
<keyword evidence="10" id="KW-0479">Metal-binding</keyword>
<proteinExistence type="inferred from homology"/>
<evidence type="ECO:0000256" key="4">
    <source>
        <dbReference type="ARBA" id="ARBA00005096"/>
    </source>
</evidence>
<comment type="similarity">
    <text evidence="5">Belongs to the nitrite and sulfite reductase 4Fe-4S domain family.</text>
</comment>
<dbReference type="SUPFAM" id="SSF56014">
    <property type="entry name" value="Nitrite and sulphite reductase 4Fe-4S domain-like"/>
    <property type="match status" value="1"/>
</dbReference>
<keyword evidence="7" id="KW-0349">Heme</keyword>
<keyword evidence="24" id="KW-1185">Reference proteome</keyword>
<comment type="caution">
    <text evidence="23">The sequence shown here is derived from an EMBL/GenBank/DDBJ whole genome shotgun (WGS) entry which is preliminary data.</text>
</comment>
<evidence type="ECO:0000256" key="14">
    <source>
        <dbReference type="ARBA" id="ARBA00023014"/>
    </source>
</evidence>
<dbReference type="Gene3D" id="1.10.10.1100">
    <property type="entry name" value="BFD-like [2Fe-2S]-binding domain"/>
    <property type="match status" value="1"/>
</dbReference>
<evidence type="ECO:0000259" key="22">
    <source>
        <dbReference type="Pfam" id="PF18267"/>
    </source>
</evidence>
<evidence type="ECO:0000259" key="18">
    <source>
        <dbReference type="Pfam" id="PF01077"/>
    </source>
</evidence>
<evidence type="ECO:0000256" key="9">
    <source>
        <dbReference type="ARBA" id="ARBA00022714"/>
    </source>
</evidence>
<evidence type="ECO:0000256" key="3">
    <source>
        <dbReference type="ARBA" id="ARBA00001974"/>
    </source>
</evidence>
<feature type="domain" description="Nitrite/Sulfite reductase ferredoxin-like" evidence="19">
    <location>
        <begin position="586"/>
        <end position="648"/>
    </location>
</feature>
<dbReference type="InterPro" id="IPR036188">
    <property type="entry name" value="FAD/NAD-bd_sf"/>
</dbReference>
<dbReference type="RefSeq" id="WP_380017030.1">
    <property type="nucleotide sequence ID" value="NZ_JBHLYR010000084.1"/>
</dbReference>
<evidence type="ECO:0000256" key="15">
    <source>
        <dbReference type="ARBA" id="ARBA00023063"/>
    </source>
</evidence>
<evidence type="ECO:0000256" key="13">
    <source>
        <dbReference type="ARBA" id="ARBA00023004"/>
    </source>
</evidence>
<dbReference type="InterPro" id="IPR041854">
    <property type="entry name" value="BFD-like_2Fe2S-bd_dom_sf"/>
</dbReference>